<dbReference type="AlphaFoldDB" id="A0AAX3J3V2"/>
<name>A0AAX3J3V2_9GAMM</name>
<proteinExistence type="predicted"/>
<sequence>MHFKLATGIHHGEIDGDKAAVSEAQFDTFKPVPEDDPGTPLQLEVSGVGGFGFVHLAGFESAQCVKTLLHSVTSLVTITILVIIGK</sequence>
<dbReference type="Proteomes" id="UP000433737">
    <property type="component" value="Unassembled WGS sequence"/>
</dbReference>
<dbReference type="EMBL" id="CABWMH010000007">
    <property type="protein sequence ID" value="VXB51412.1"/>
    <property type="molecule type" value="Genomic_DNA"/>
</dbReference>
<evidence type="ECO:0000313" key="2">
    <source>
        <dbReference type="Proteomes" id="UP000433737"/>
    </source>
</evidence>
<comment type="caution">
    <text evidence="1">The sequence shown here is derived from an EMBL/GenBank/DDBJ whole genome shotgun (WGS) entry which is preliminary data.</text>
</comment>
<accession>A0AAX3J3V2</accession>
<protein>
    <submittedName>
        <fullName evidence="1">Uncharacterized protein</fullName>
    </submittedName>
</protein>
<evidence type="ECO:0000313" key="1">
    <source>
        <dbReference type="EMBL" id="VXB51412.1"/>
    </source>
</evidence>
<organism evidence="1 2">
    <name type="scientific">Pantoea brenneri</name>
    <dbReference type="NCBI Taxonomy" id="472694"/>
    <lineage>
        <taxon>Bacteria</taxon>
        <taxon>Pseudomonadati</taxon>
        <taxon>Pseudomonadota</taxon>
        <taxon>Gammaproteobacteria</taxon>
        <taxon>Enterobacterales</taxon>
        <taxon>Erwiniaceae</taxon>
        <taxon>Pantoea</taxon>
    </lineage>
</organism>
<reference evidence="1 2" key="1">
    <citation type="submission" date="2019-10" db="EMBL/GenBank/DDBJ databases">
        <authorList>
            <person name="Karimi E."/>
        </authorList>
    </citation>
    <scope>NUCLEOTIDE SEQUENCE [LARGE SCALE GENOMIC DNA]</scope>
    <source>
        <strain evidence="1">Pantoea sp. 111</strain>
    </source>
</reference>
<gene>
    <name evidence="1" type="ORF">PANT111_150123</name>
</gene>